<feature type="signal peptide" evidence="1">
    <location>
        <begin position="1"/>
        <end position="20"/>
    </location>
</feature>
<dbReference type="OrthoDB" id="9811671at2"/>
<dbReference type="InterPro" id="IPR019223">
    <property type="entry name" value="DUF2147"/>
</dbReference>
<evidence type="ECO:0000259" key="2">
    <source>
        <dbReference type="Pfam" id="PF09917"/>
    </source>
</evidence>
<proteinExistence type="predicted"/>
<organism evidence="3 4">
    <name type="scientific">Pseudochrobactrum asaccharolyticum</name>
    <dbReference type="NCBI Taxonomy" id="354351"/>
    <lineage>
        <taxon>Bacteria</taxon>
        <taxon>Pseudomonadati</taxon>
        <taxon>Pseudomonadota</taxon>
        <taxon>Alphaproteobacteria</taxon>
        <taxon>Hyphomicrobiales</taxon>
        <taxon>Brucellaceae</taxon>
        <taxon>Pseudochrobactrum</taxon>
    </lineage>
</organism>
<comment type="caution">
    <text evidence="3">The sequence shown here is derived from an EMBL/GenBank/DDBJ whole genome shotgun (WGS) entry which is preliminary data.</text>
</comment>
<keyword evidence="1" id="KW-0732">Signal</keyword>
<dbReference type="Gene3D" id="2.40.128.520">
    <property type="match status" value="1"/>
</dbReference>
<dbReference type="RefSeq" id="WP_113942679.1">
    <property type="nucleotide sequence ID" value="NZ_JBHEEG010000003.1"/>
</dbReference>
<evidence type="ECO:0000313" key="3">
    <source>
        <dbReference type="EMBL" id="RBO98751.1"/>
    </source>
</evidence>
<evidence type="ECO:0000256" key="1">
    <source>
        <dbReference type="SAM" id="SignalP"/>
    </source>
</evidence>
<feature type="chain" id="PRO_5017040795" evidence="1">
    <location>
        <begin position="21"/>
        <end position="114"/>
    </location>
</feature>
<dbReference type="EMBL" id="QNRH01000001">
    <property type="protein sequence ID" value="RBO98751.1"/>
    <property type="molecule type" value="Genomic_DNA"/>
</dbReference>
<evidence type="ECO:0000313" key="4">
    <source>
        <dbReference type="Proteomes" id="UP000252893"/>
    </source>
</evidence>
<accession>A0A366E8Q4</accession>
<reference evidence="3 4" key="1">
    <citation type="submission" date="2018-06" db="EMBL/GenBank/DDBJ databases">
        <title>Genomic Encyclopedia of Type Strains, Phase IV (KMG-IV): sequencing the most valuable type-strain genomes for metagenomic binning, comparative biology and taxonomic classification.</title>
        <authorList>
            <person name="Goeker M."/>
        </authorList>
    </citation>
    <scope>NUCLEOTIDE SEQUENCE [LARGE SCALE GENOMIC DNA]</scope>
    <source>
        <strain evidence="3 4">DSM 25619</strain>
    </source>
</reference>
<keyword evidence="4" id="KW-1185">Reference proteome</keyword>
<dbReference type="Proteomes" id="UP000252893">
    <property type="component" value="Unassembled WGS sequence"/>
</dbReference>
<dbReference type="Pfam" id="PF09917">
    <property type="entry name" value="DUF2147"/>
    <property type="match status" value="1"/>
</dbReference>
<sequence>MKRILLTIAALTVSLSPALAAEPIVGTWKRSTGTIIEYKNCGGDDYCGTVLNSEYKGKSIGKMTGKDGNYKGTVNKLDEGKTYSGKASVSGNTLSLAGCVAGGLICKTEKLTRQ</sequence>
<dbReference type="AlphaFoldDB" id="A0A366E8Q4"/>
<feature type="domain" description="DUF2147" evidence="2">
    <location>
        <begin position="63"/>
        <end position="113"/>
    </location>
</feature>
<gene>
    <name evidence="3" type="ORF">DFR47_101351</name>
</gene>
<protein>
    <submittedName>
        <fullName evidence="3">Uncharacterized protein (DUF2147 family)</fullName>
    </submittedName>
</protein>
<name>A0A366E8Q4_9HYPH</name>